<dbReference type="Gene3D" id="3.40.250.10">
    <property type="entry name" value="Rhodanese-like domain"/>
    <property type="match status" value="1"/>
</dbReference>
<keyword evidence="3" id="KW-1185">Reference proteome</keyword>
<dbReference type="AlphaFoldDB" id="E0ICC3"/>
<dbReference type="PROSITE" id="PS50206">
    <property type="entry name" value="RHODANESE_3"/>
    <property type="match status" value="1"/>
</dbReference>
<protein>
    <submittedName>
        <fullName evidence="2">Rhodanese domain protein</fullName>
    </submittedName>
</protein>
<accession>E0ICC3</accession>
<dbReference type="EMBL" id="AEDD01000009">
    <property type="protein sequence ID" value="EFM09809.1"/>
    <property type="molecule type" value="Genomic_DNA"/>
</dbReference>
<dbReference type="RefSeq" id="WP_006039300.1">
    <property type="nucleotide sequence ID" value="NZ_AEDD01000009.1"/>
</dbReference>
<dbReference type="SMART" id="SM00450">
    <property type="entry name" value="RHOD"/>
    <property type="match status" value="1"/>
</dbReference>
<evidence type="ECO:0000313" key="2">
    <source>
        <dbReference type="EMBL" id="EFM09809.1"/>
    </source>
</evidence>
<sequence length="108" mass="12207">MKRWEDITAGELIALLEDGRVKPEQIIDVREAEEWTYYHLEGTRHVPMSQFQSMLSTLSKEEALYILCAHGVRSVAVCNYMQENGYSAHLNIAGGIAEVAAIQGFQYD</sequence>
<evidence type="ECO:0000259" key="1">
    <source>
        <dbReference type="PROSITE" id="PS50206"/>
    </source>
</evidence>
<name>E0ICC3_9BACL</name>
<dbReference type="Proteomes" id="UP000005387">
    <property type="component" value="Unassembled WGS sequence"/>
</dbReference>
<dbReference type="OrthoDB" id="9800872at2"/>
<dbReference type="InterPro" id="IPR036873">
    <property type="entry name" value="Rhodanese-like_dom_sf"/>
</dbReference>
<dbReference type="Pfam" id="PF00581">
    <property type="entry name" value="Rhodanese"/>
    <property type="match status" value="1"/>
</dbReference>
<dbReference type="eggNOG" id="COG0607">
    <property type="taxonomic scope" value="Bacteria"/>
</dbReference>
<reference evidence="2 3" key="1">
    <citation type="submission" date="2010-07" db="EMBL/GenBank/DDBJ databases">
        <title>The draft genome of Paenibacillus curdlanolyticus YK9.</title>
        <authorList>
            <consortium name="US DOE Joint Genome Institute (JGI-PGF)"/>
            <person name="Lucas S."/>
            <person name="Copeland A."/>
            <person name="Lapidus A."/>
            <person name="Cheng J.-F."/>
            <person name="Bruce D."/>
            <person name="Goodwin L."/>
            <person name="Pitluck S."/>
            <person name="Land M.L."/>
            <person name="Hauser L."/>
            <person name="Chang Y.-J."/>
            <person name="Jeffries C."/>
            <person name="Anderson I.J."/>
            <person name="Johnson E."/>
            <person name="Loganathan U."/>
            <person name="Mulhopadhyay B."/>
            <person name="Kyrpides N."/>
            <person name="Woyke T.J."/>
        </authorList>
    </citation>
    <scope>NUCLEOTIDE SEQUENCE [LARGE SCALE GENOMIC DNA]</scope>
    <source>
        <strain evidence="2 3">YK9</strain>
    </source>
</reference>
<dbReference type="InterPro" id="IPR001763">
    <property type="entry name" value="Rhodanese-like_dom"/>
</dbReference>
<feature type="domain" description="Rhodanese" evidence="1">
    <location>
        <begin position="20"/>
        <end position="104"/>
    </location>
</feature>
<dbReference type="SUPFAM" id="SSF52821">
    <property type="entry name" value="Rhodanese/Cell cycle control phosphatase"/>
    <property type="match status" value="1"/>
</dbReference>
<dbReference type="STRING" id="717606.PaecuDRAFT_3312"/>
<dbReference type="InterPro" id="IPR050229">
    <property type="entry name" value="GlpE_sulfurtransferase"/>
</dbReference>
<gene>
    <name evidence="2" type="ORF">PaecuDRAFT_3312</name>
</gene>
<dbReference type="PANTHER" id="PTHR43031:SF17">
    <property type="entry name" value="SULFURTRANSFERASE YTWF-RELATED"/>
    <property type="match status" value="1"/>
</dbReference>
<organism evidence="2 3">
    <name type="scientific">Paenibacillus curdlanolyticus YK9</name>
    <dbReference type="NCBI Taxonomy" id="717606"/>
    <lineage>
        <taxon>Bacteria</taxon>
        <taxon>Bacillati</taxon>
        <taxon>Bacillota</taxon>
        <taxon>Bacilli</taxon>
        <taxon>Bacillales</taxon>
        <taxon>Paenibacillaceae</taxon>
        <taxon>Paenibacillus</taxon>
    </lineage>
</organism>
<dbReference type="PANTHER" id="PTHR43031">
    <property type="entry name" value="FAD-DEPENDENT OXIDOREDUCTASE"/>
    <property type="match status" value="1"/>
</dbReference>
<evidence type="ECO:0000313" key="3">
    <source>
        <dbReference type="Proteomes" id="UP000005387"/>
    </source>
</evidence>
<proteinExistence type="predicted"/>